<dbReference type="Proteomes" id="UP000584642">
    <property type="component" value="Unassembled WGS sequence"/>
</dbReference>
<keyword evidence="3" id="KW-1185">Reference proteome</keyword>
<name>A0ABX2T4X8_9PROT</name>
<accession>A0ABX2T4X8</accession>
<sequence length="174" mass="19502">MGRSAANVDGRERSFQEDEIIVSKTDLKGIITYANDVFIRVSGFSEEELLGRPHNIVRHDAMPRCVYKLLWSRIQSGREIFAYVVNRAKNGDFYWVFAHVTPVYGGGTAITGYHSSRRLPQRAAVDKVAALYAALREEETRHTSPAAGTQAAADRLDAILREKGCSYDEFVFSL</sequence>
<feature type="domain" description="PAS" evidence="1">
    <location>
        <begin position="26"/>
        <end position="52"/>
    </location>
</feature>
<evidence type="ECO:0000259" key="1">
    <source>
        <dbReference type="PROSITE" id="PS50112"/>
    </source>
</evidence>
<proteinExistence type="predicted"/>
<organism evidence="2 3">
    <name type="scientific">Azospirillum oleiclasticum</name>
    <dbReference type="NCBI Taxonomy" id="2735135"/>
    <lineage>
        <taxon>Bacteria</taxon>
        <taxon>Pseudomonadati</taxon>
        <taxon>Pseudomonadota</taxon>
        <taxon>Alphaproteobacteria</taxon>
        <taxon>Rhodospirillales</taxon>
        <taxon>Azospirillaceae</taxon>
        <taxon>Azospirillum</taxon>
    </lineage>
</organism>
<dbReference type="InterPro" id="IPR000014">
    <property type="entry name" value="PAS"/>
</dbReference>
<dbReference type="InterPro" id="IPR035965">
    <property type="entry name" value="PAS-like_dom_sf"/>
</dbReference>
<dbReference type="EMBL" id="JABFDB010000002">
    <property type="protein sequence ID" value="NYZ19269.1"/>
    <property type="molecule type" value="Genomic_DNA"/>
</dbReference>
<dbReference type="NCBIfam" id="TIGR00229">
    <property type="entry name" value="sensory_box"/>
    <property type="match status" value="1"/>
</dbReference>
<protein>
    <submittedName>
        <fullName evidence="2">PAS domain S-box protein</fullName>
    </submittedName>
</protein>
<dbReference type="InterPro" id="IPR013767">
    <property type="entry name" value="PAS_fold"/>
</dbReference>
<dbReference type="SUPFAM" id="SSF55785">
    <property type="entry name" value="PYP-like sensor domain (PAS domain)"/>
    <property type="match status" value="1"/>
</dbReference>
<dbReference type="Gene3D" id="3.30.450.20">
    <property type="entry name" value="PAS domain"/>
    <property type="match status" value="1"/>
</dbReference>
<reference evidence="2 3" key="1">
    <citation type="submission" date="2020-05" db="EMBL/GenBank/DDBJ databases">
        <title>Azospirillum oleiclasticum sp. nov, a nitrogen-fixing and heavy crude oil-emulsifying bacterium isolated from the crude oil of Yumen Oilfield.</title>
        <authorList>
            <person name="Wu D."/>
            <person name="Cai M."/>
            <person name="Zhang X."/>
        </authorList>
    </citation>
    <scope>NUCLEOTIDE SEQUENCE [LARGE SCALE GENOMIC DNA]</scope>
    <source>
        <strain evidence="2 3">ROY-1-1-2</strain>
    </source>
</reference>
<evidence type="ECO:0000313" key="3">
    <source>
        <dbReference type="Proteomes" id="UP000584642"/>
    </source>
</evidence>
<dbReference type="PROSITE" id="PS50112">
    <property type="entry name" value="PAS"/>
    <property type="match status" value="1"/>
</dbReference>
<comment type="caution">
    <text evidence="2">The sequence shown here is derived from an EMBL/GenBank/DDBJ whole genome shotgun (WGS) entry which is preliminary data.</text>
</comment>
<gene>
    <name evidence="2" type="ORF">HND93_06060</name>
</gene>
<dbReference type="RefSeq" id="WP_180281288.1">
    <property type="nucleotide sequence ID" value="NZ_JABFDB010000002.1"/>
</dbReference>
<evidence type="ECO:0000313" key="2">
    <source>
        <dbReference type="EMBL" id="NYZ19269.1"/>
    </source>
</evidence>
<dbReference type="CDD" id="cd00130">
    <property type="entry name" value="PAS"/>
    <property type="match status" value="1"/>
</dbReference>
<dbReference type="Pfam" id="PF00989">
    <property type="entry name" value="PAS"/>
    <property type="match status" value="1"/>
</dbReference>